<dbReference type="PANTHER" id="PTHR35271:SF1">
    <property type="entry name" value="ABC TRANSPORTER, SUBSTRATE-BINDING LIPOPROTEIN"/>
    <property type="match status" value="1"/>
</dbReference>
<evidence type="ECO:0000313" key="1">
    <source>
        <dbReference type="EMBL" id="MCG2631073.1"/>
    </source>
</evidence>
<dbReference type="Proteomes" id="UP001139054">
    <property type="component" value="Unassembled WGS sequence"/>
</dbReference>
<organism evidence="1 2">
    <name type="scientific">Bradyrhizobium zhengyangense</name>
    <dbReference type="NCBI Taxonomy" id="2911009"/>
    <lineage>
        <taxon>Bacteria</taxon>
        <taxon>Pseudomonadati</taxon>
        <taxon>Pseudomonadota</taxon>
        <taxon>Alphaproteobacteria</taxon>
        <taxon>Hyphomicrobiales</taxon>
        <taxon>Nitrobacteraceae</taxon>
        <taxon>Bradyrhizobium</taxon>
    </lineage>
</organism>
<comment type="caution">
    <text evidence="1">The sequence shown here is derived from an EMBL/GenBank/DDBJ whole genome shotgun (WGS) entry which is preliminary data.</text>
</comment>
<protein>
    <recommendedName>
        <fullName evidence="3">ABC transporter substrate-binding protein</fullName>
    </recommendedName>
</protein>
<dbReference type="EMBL" id="JAKLTY010000025">
    <property type="protein sequence ID" value="MCG2631073.1"/>
    <property type="molecule type" value="Genomic_DNA"/>
</dbReference>
<name>A0A9X1RH48_9BRAD</name>
<dbReference type="InterPro" id="IPR007487">
    <property type="entry name" value="ABC_transpt-TYRBP-like"/>
</dbReference>
<sequence>MRELGWSENQTILFEYRWAEGWSERYSEIAAEFAKLRVDLIVTAGAAPVLAVKQAAPEITLVFAIATDPVATGIVSSLAHPGGNATGLSYLGRDLAGKRVELSREVLPGLSRLGIMANRLAPRPMLELQDVQSVSRVFSGAFDPVI</sequence>
<dbReference type="Pfam" id="PF04392">
    <property type="entry name" value="ABC_sub_bind"/>
    <property type="match status" value="1"/>
</dbReference>
<dbReference type="Gene3D" id="3.40.50.2300">
    <property type="match status" value="2"/>
</dbReference>
<dbReference type="AlphaFoldDB" id="A0A9X1RH48"/>
<accession>A0A9X1RH48</accession>
<evidence type="ECO:0000313" key="2">
    <source>
        <dbReference type="Proteomes" id="UP001139054"/>
    </source>
</evidence>
<dbReference type="PANTHER" id="PTHR35271">
    <property type="entry name" value="ABC TRANSPORTER, SUBSTRATE-BINDING LIPOPROTEIN-RELATED"/>
    <property type="match status" value="1"/>
</dbReference>
<reference evidence="1" key="1">
    <citation type="submission" date="2022-01" db="EMBL/GenBank/DDBJ databases">
        <title>Genome sequnece data of strain Bradyrhizobium sp. nov.</title>
        <authorList>
            <person name="Zhang J."/>
        </authorList>
    </citation>
    <scope>NUCLEOTIDE SEQUENCE</scope>
    <source>
        <strain evidence="1">WYCCWR 13023</strain>
    </source>
</reference>
<gene>
    <name evidence="1" type="ORF">L6654_31035</name>
</gene>
<proteinExistence type="predicted"/>
<dbReference type="RefSeq" id="WP_237891589.1">
    <property type="nucleotide sequence ID" value="NZ_JAKLTY010000025.1"/>
</dbReference>
<evidence type="ECO:0008006" key="3">
    <source>
        <dbReference type="Google" id="ProtNLM"/>
    </source>
</evidence>